<sequence>MSPMTLAPTSAAPSSSPTSSPTPASMCLPRANKVKIQAATKWPIQVFEVFVVSEGSNVAVGKSATQGSTHNNKPWMSASKAIDGNNSTFSHTAMMAAIGSRLIFWDHTRLTRSPS</sequence>
<evidence type="ECO:0000313" key="2">
    <source>
        <dbReference type="EMBL" id="KAL3788717.1"/>
    </source>
</evidence>
<dbReference type="Proteomes" id="UP001530400">
    <property type="component" value="Unassembled WGS sequence"/>
</dbReference>
<keyword evidence="3" id="KW-1185">Reference proteome</keyword>
<protein>
    <submittedName>
        <fullName evidence="2">Uncharacterized protein</fullName>
    </submittedName>
</protein>
<reference evidence="2 3" key="1">
    <citation type="submission" date="2024-10" db="EMBL/GenBank/DDBJ databases">
        <title>Updated reference genomes for cyclostephanoid diatoms.</title>
        <authorList>
            <person name="Roberts W.R."/>
            <person name="Alverson A.J."/>
        </authorList>
    </citation>
    <scope>NUCLEOTIDE SEQUENCE [LARGE SCALE GENOMIC DNA]</scope>
    <source>
        <strain evidence="2 3">AJA010-31</strain>
    </source>
</reference>
<gene>
    <name evidence="2" type="ORF">ACHAWO_004572</name>
</gene>
<dbReference type="InterPro" id="IPR008979">
    <property type="entry name" value="Galactose-bd-like_sf"/>
</dbReference>
<dbReference type="SUPFAM" id="SSF49785">
    <property type="entry name" value="Galactose-binding domain-like"/>
    <property type="match status" value="1"/>
</dbReference>
<comment type="caution">
    <text evidence="2">The sequence shown here is derived from an EMBL/GenBank/DDBJ whole genome shotgun (WGS) entry which is preliminary data.</text>
</comment>
<accession>A0ABD3PLR8</accession>
<evidence type="ECO:0000313" key="3">
    <source>
        <dbReference type="Proteomes" id="UP001530400"/>
    </source>
</evidence>
<name>A0ABD3PLR8_9STRA</name>
<proteinExistence type="predicted"/>
<organism evidence="2 3">
    <name type="scientific">Cyclotella atomus</name>
    <dbReference type="NCBI Taxonomy" id="382360"/>
    <lineage>
        <taxon>Eukaryota</taxon>
        <taxon>Sar</taxon>
        <taxon>Stramenopiles</taxon>
        <taxon>Ochrophyta</taxon>
        <taxon>Bacillariophyta</taxon>
        <taxon>Coscinodiscophyceae</taxon>
        <taxon>Thalassiosirophycidae</taxon>
        <taxon>Stephanodiscales</taxon>
        <taxon>Stephanodiscaceae</taxon>
        <taxon>Cyclotella</taxon>
    </lineage>
</organism>
<feature type="region of interest" description="Disordered" evidence="1">
    <location>
        <begin position="1"/>
        <end position="25"/>
    </location>
</feature>
<dbReference type="AlphaFoldDB" id="A0ABD3PLR8"/>
<evidence type="ECO:0000256" key="1">
    <source>
        <dbReference type="SAM" id="MobiDB-lite"/>
    </source>
</evidence>
<dbReference type="Gene3D" id="2.60.120.260">
    <property type="entry name" value="Galactose-binding domain-like"/>
    <property type="match status" value="1"/>
</dbReference>
<dbReference type="EMBL" id="JALLPJ020000553">
    <property type="protein sequence ID" value="KAL3788717.1"/>
    <property type="molecule type" value="Genomic_DNA"/>
</dbReference>